<dbReference type="PANTHER" id="PTHR42718:SF47">
    <property type="entry name" value="METHYL VIOLOGEN RESISTANCE PROTEIN SMVA"/>
    <property type="match status" value="1"/>
</dbReference>
<feature type="transmembrane region" description="Helical" evidence="8">
    <location>
        <begin position="359"/>
        <end position="385"/>
    </location>
</feature>
<evidence type="ECO:0000256" key="1">
    <source>
        <dbReference type="ARBA" id="ARBA00004651"/>
    </source>
</evidence>
<organism evidence="10 11">
    <name type="scientific">Actinomadura alba</name>
    <dbReference type="NCBI Taxonomy" id="406431"/>
    <lineage>
        <taxon>Bacteria</taxon>
        <taxon>Bacillati</taxon>
        <taxon>Actinomycetota</taxon>
        <taxon>Actinomycetes</taxon>
        <taxon>Streptosporangiales</taxon>
        <taxon>Thermomonosporaceae</taxon>
        <taxon>Actinomadura</taxon>
    </lineage>
</organism>
<sequence>MTSDAALGAGRREWIGLGVLAIPTLLLALDQSVLYLALPRLSADLGADGTQALWILDIYGFMLAGFLVTMGTLGDRIGRRRLLLTGASAFGAATVLAAYSTSAEMLIIARAVMGIAGATLMPSTLALIGNMFQDVKQRGVAIAVWFSCLMVGSAIGPVVGGALLETFWWGSVFLMGAPVMVLLLALGPVLLPEYRDPGAGRLDPPSVVLSLAATLPIIYGLKELAQDGAKPLPALGIAAGVAAAAAFVIRQRRLSSPLLDLRLFGDRAFGATLLILVLGSLTLGGMYLLVSLYLQVVVGLSPLRAGLWLVPSAIAIVIGSMAAPGLTRRVRPANVIACGLSVSALGYLLIAQIDADGGLPLLVGGFVLVFLGAGPMGALGTDLVVGSAPAEKAGSAASISETGNHFGIALGIAVLGSVGTAVYRDQITESIPANVPPEAAVAARESITAATSAAERLPAGPAGELLGGAREAFTAGLNTAAGVGTVLLIVLAALAASALRHVRPGGEAGPGRTDRNADDAGDAAEGARATTPATDHPYDLKKTSTPGRPG</sequence>
<dbReference type="SUPFAM" id="SSF103473">
    <property type="entry name" value="MFS general substrate transporter"/>
    <property type="match status" value="1"/>
</dbReference>
<evidence type="ECO:0000256" key="8">
    <source>
        <dbReference type="SAM" id="Phobius"/>
    </source>
</evidence>
<evidence type="ECO:0000259" key="9">
    <source>
        <dbReference type="PROSITE" id="PS50850"/>
    </source>
</evidence>
<dbReference type="Gene3D" id="1.20.1250.20">
    <property type="entry name" value="MFS general substrate transporter like domains"/>
    <property type="match status" value="1"/>
</dbReference>
<dbReference type="EMBL" id="JABVEC010000064">
    <property type="protein sequence ID" value="MBC6471264.1"/>
    <property type="molecule type" value="Genomic_DNA"/>
</dbReference>
<dbReference type="PROSITE" id="PS50850">
    <property type="entry name" value="MFS"/>
    <property type="match status" value="1"/>
</dbReference>
<evidence type="ECO:0000256" key="7">
    <source>
        <dbReference type="SAM" id="MobiDB-lite"/>
    </source>
</evidence>
<dbReference type="Proteomes" id="UP000805614">
    <property type="component" value="Unassembled WGS sequence"/>
</dbReference>
<keyword evidence="3" id="KW-1003">Cell membrane</keyword>
<evidence type="ECO:0000256" key="2">
    <source>
        <dbReference type="ARBA" id="ARBA00022448"/>
    </source>
</evidence>
<gene>
    <name evidence="10" type="ORF">HKK74_38145</name>
</gene>
<feature type="transmembrane region" description="Helical" evidence="8">
    <location>
        <begin position="269"/>
        <end position="294"/>
    </location>
</feature>
<feature type="transmembrane region" description="Helical" evidence="8">
    <location>
        <begin position="50"/>
        <end position="70"/>
    </location>
</feature>
<reference evidence="10 11" key="1">
    <citation type="submission" date="2020-06" db="EMBL/GenBank/DDBJ databases">
        <title>Actinomadura xiongansis sp. nov., isolated from soil of Baiyangdian.</title>
        <authorList>
            <person name="Zhang X."/>
        </authorList>
    </citation>
    <scope>NUCLEOTIDE SEQUENCE [LARGE SCALE GENOMIC DNA]</scope>
    <source>
        <strain evidence="10 11">HBUM206468</strain>
    </source>
</reference>
<keyword evidence="5 8" id="KW-1133">Transmembrane helix</keyword>
<feature type="transmembrane region" description="Helical" evidence="8">
    <location>
        <begin position="166"/>
        <end position="190"/>
    </location>
</feature>
<feature type="domain" description="Major facilitator superfamily (MFS) profile" evidence="9">
    <location>
        <begin position="16"/>
        <end position="500"/>
    </location>
</feature>
<feature type="transmembrane region" description="Helical" evidence="8">
    <location>
        <begin position="306"/>
        <end position="326"/>
    </location>
</feature>
<feature type="transmembrane region" description="Helical" evidence="8">
    <location>
        <begin position="82"/>
        <end position="101"/>
    </location>
</feature>
<evidence type="ECO:0000313" key="11">
    <source>
        <dbReference type="Proteomes" id="UP000805614"/>
    </source>
</evidence>
<dbReference type="Pfam" id="PF07690">
    <property type="entry name" value="MFS_1"/>
    <property type="match status" value="1"/>
</dbReference>
<dbReference type="RefSeq" id="WP_187248304.1">
    <property type="nucleotide sequence ID" value="NZ_BAAAOK010000008.1"/>
</dbReference>
<comment type="caution">
    <text evidence="10">The sequence shown here is derived from an EMBL/GenBank/DDBJ whole genome shotgun (WGS) entry which is preliminary data.</text>
</comment>
<dbReference type="InterPro" id="IPR036259">
    <property type="entry name" value="MFS_trans_sf"/>
</dbReference>
<keyword evidence="11" id="KW-1185">Reference proteome</keyword>
<feature type="transmembrane region" description="Helical" evidence="8">
    <location>
        <begin position="406"/>
        <end position="423"/>
    </location>
</feature>
<feature type="region of interest" description="Disordered" evidence="7">
    <location>
        <begin position="502"/>
        <end position="550"/>
    </location>
</feature>
<keyword evidence="6 8" id="KW-0472">Membrane</keyword>
<feature type="transmembrane region" description="Helical" evidence="8">
    <location>
        <begin position="107"/>
        <end position="128"/>
    </location>
</feature>
<feature type="transmembrane region" description="Helical" evidence="8">
    <location>
        <begin position="333"/>
        <end position="353"/>
    </location>
</feature>
<dbReference type="InterPro" id="IPR020846">
    <property type="entry name" value="MFS_dom"/>
</dbReference>
<proteinExistence type="predicted"/>
<evidence type="ECO:0000256" key="5">
    <source>
        <dbReference type="ARBA" id="ARBA00022989"/>
    </source>
</evidence>
<evidence type="ECO:0000256" key="4">
    <source>
        <dbReference type="ARBA" id="ARBA00022692"/>
    </source>
</evidence>
<dbReference type="InterPro" id="IPR011701">
    <property type="entry name" value="MFS"/>
</dbReference>
<evidence type="ECO:0000313" key="10">
    <source>
        <dbReference type="EMBL" id="MBC6471264.1"/>
    </source>
</evidence>
<evidence type="ECO:0000256" key="6">
    <source>
        <dbReference type="ARBA" id="ARBA00023136"/>
    </source>
</evidence>
<keyword evidence="4 8" id="KW-0812">Transmembrane</keyword>
<feature type="transmembrane region" description="Helical" evidence="8">
    <location>
        <begin position="202"/>
        <end position="219"/>
    </location>
</feature>
<name>A0ABR7M2F9_9ACTN</name>
<feature type="transmembrane region" description="Helical" evidence="8">
    <location>
        <begin position="14"/>
        <end position="38"/>
    </location>
</feature>
<dbReference type="CDD" id="cd17321">
    <property type="entry name" value="MFS_MMR_MDR_like"/>
    <property type="match status" value="1"/>
</dbReference>
<feature type="transmembrane region" description="Helical" evidence="8">
    <location>
        <begin position="140"/>
        <end position="160"/>
    </location>
</feature>
<comment type="subcellular location">
    <subcellularLocation>
        <location evidence="1">Cell membrane</location>
        <topology evidence="1">Multi-pass membrane protein</topology>
    </subcellularLocation>
</comment>
<dbReference type="PANTHER" id="PTHR42718">
    <property type="entry name" value="MAJOR FACILITATOR SUPERFAMILY MULTIDRUG TRANSPORTER MFSC"/>
    <property type="match status" value="1"/>
</dbReference>
<feature type="transmembrane region" description="Helical" evidence="8">
    <location>
        <begin position="231"/>
        <end position="249"/>
    </location>
</feature>
<protein>
    <submittedName>
        <fullName evidence="10">MFS transporter</fullName>
    </submittedName>
</protein>
<accession>A0ABR7M2F9</accession>
<feature type="transmembrane region" description="Helical" evidence="8">
    <location>
        <begin position="480"/>
        <end position="499"/>
    </location>
</feature>
<evidence type="ECO:0000256" key="3">
    <source>
        <dbReference type="ARBA" id="ARBA00022475"/>
    </source>
</evidence>
<keyword evidence="2" id="KW-0813">Transport</keyword>